<dbReference type="EMBL" id="QPJK01000009">
    <property type="protein sequence ID" value="RCW67520.1"/>
    <property type="molecule type" value="Genomic_DNA"/>
</dbReference>
<dbReference type="InterPro" id="IPR036097">
    <property type="entry name" value="HisK_dim/P_sf"/>
</dbReference>
<dbReference type="OrthoDB" id="8559580at2"/>
<dbReference type="Proteomes" id="UP000252884">
    <property type="component" value="Unassembled WGS sequence"/>
</dbReference>
<keyword evidence="7" id="KW-0067">ATP-binding</keyword>
<keyword evidence="6" id="KW-0418">Kinase</keyword>
<dbReference type="SUPFAM" id="SSF47384">
    <property type="entry name" value="Homodimeric domain of signal transducing histidine kinase"/>
    <property type="match status" value="1"/>
</dbReference>
<dbReference type="CDD" id="cd00082">
    <property type="entry name" value="HisKA"/>
    <property type="match status" value="1"/>
</dbReference>
<protein>
    <recommendedName>
        <fullName evidence="2">histidine kinase</fullName>
        <ecNumber evidence="2">2.7.13.3</ecNumber>
    </recommendedName>
</protein>
<keyword evidence="3" id="KW-0597">Phosphoprotein</keyword>
<comment type="caution">
    <text evidence="10">The sequence shown here is derived from an EMBL/GenBank/DDBJ whole genome shotgun (WGS) entry which is preliminary data.</text>
</comment>
<gene>
    <name evidence="10" type="ORF">DES41_109243</name>
</gene>
<dbReference type="Pfam" id="PF02518">
    <property type="entry name" value="HATPase_c"/>
    <property type="match status" value="1"/>
</dbReference>
<dbReference type="InterPro" id="IPR003594">
    <property type="entry name" value="HATPase_dom"/>
</dbReference>
<dbReference type="AlphaFoldDB" id="A0A368XHP6"/>
<dbReference type="Gene3D" id="3.30.565.10">
    <property type="entry name" value="Histidine kinase-like ATPase, C-terminal domain"/>
    <property type="match status" value="1"/>
</dbReference>
<dbReference type="PROSITE" id="PS50109">
    <property type="entry name" value="HIS_KIN"/>
    <property type="match status" value="1"/>
</dbReference>
<dbReference type="InterPro" id="IPR004358">
    <property type="entry name" value="Sig_transdc_His_kin-like_C"/>
</dbReference>
<dbReference type="PRINTS" id="PR00344">
    <property type="entry name" value="BCTRLSENSOR"/>
</dbReference>
<keyword evidence="5" id="KW-0547">Nucleotide-binding</keyword>
<reference evidence="10 11" key="1">
    <citation type="submission" date="2018-07" db="EMBL/GenBank/DDBJ databases">
        <title>Genomic Encyclopedia of Type Strains, Phase IV (KMG-IV): sequencing the most valuable type-strain genomes for metagenomic binning, comparative biology and taxonomic classification.</title>
        <authorList>
            <person name="Goeker M."/>
        </authorList>
    </citation>
    <scope>NUCLEOTIDE SEQUENCE [LARGE SCALE GENOMIC DNA]</scope>
    <source>
        <strain evidence="10 11">DSM 21634</strain>
    </source>
</reference>
<dbReference type="Pfam" id="PF00512">
    <property type="entry name" value="HisKA"/>
    <property type="match status" value="1"/>
</dbReference>
<dbReference type="InterPro" id="IPR005467">
    <property type="entry name" value="His_kinase_dom"/>
</dbReference>
<accession>A0A368XHP6</accession>
<dbReference type="Gene3D" id="1.10.287.130">
    <property type="match status" value="1"/>
</dbReference>
<dbReference type="GO" id="GO:0000155">
    <property type="term" value="F:phosphorelay sensor kinase activity"/>
    <property type="evidence" value="ECO:0007669"/>
    <property type="project" value="InterPro"/>
</dbReference>
<dbReference type="SMART" id="SM00387">
    <property type="entry name" value="HATPase_c"/>
    <property type="match status" value="1"/>
</dbReference>
<evidence type="ECO:0000256" key="5">
    <source>
        <dbReference type="ARBA" id="ARBA00022741"/>
    </source>
</evidence>
<dbReference type="SMART" id="SM00388">
    <property type="entry name" value="HisKA"/>
    <property type="match status" value="1"/>
</dbReference>
<dbReference type="PANTHER" id="PTHR43065">
    <property type="entry name" value="SENSOR HISTIDINE KINASE"/>
    <property type="match status" value="1"/>
</dbReference>
<dbReference type="EC" id="2.7.13.3" evidence="2"/>
<evidence type="ECO:0000256" key="6">
    <source>
        <dbReference type="ARBA" id="ARBA00022777"/>
    </source>
</evidence>
<sequence>MHRMPRSWKWWLAWALLSLAGGLLLARQALQREEAAFETDARIAHRLLSQRVVAHDAVLAMLTLLQPGDAALARLPSVYSQILTIRRSDAPAPWPDAALREAEARSRTARQPVLADLDAAQGRYRLVQAALPASYALQIDVASMVPWDEWPMARDSSPVAVALVLGDQRLPVQAGHAVAHGWSYAFSKPLAAPSQPFALVATRTVGWSELPWGRMLALSTAVAAALAAARWLRQQSAARRRAEALLRLGQVGRLNAMGELAAGMAHELNQPLTALLANTQAARRLVAEDPPEIDTARAAMDQAVAQARRATEVVGRLRRAVERPELGAALQAVDLPAAVRRALDLLEPELQRRAVVLQLDGAAAGLQVRADPVALEQIVHNLLLNALQALEQVPQGERRLALLLSREQAEGVLAVQDSGPGLAPELLPHVFEPFFSTRQGGLGLGLSLCESLAQGMGGSLSAANARLRGGVFRLRLPLANGASP</sequence>
<evidence type="ECO:0000256" key="3">
    <source>
        <dbReference type="ARBA" id="ARBA00022553"/>
    </source>
</evidence>
<dbReference type="RefSeq" id="WP_114471019.1">
    <property type="nucleotide sequence ID" value="NZ_QPJK01000009.1"/>
</dbReference>
<keyword evidence="8" id="KW-0902">Two-component regulatory system</keyword>
<evidence type="ECO:0000256" key="8">
    <source>
        <dbReference type="ARBA" id="ARBA00023012"/>
    </source>
</evidence>
<dbReference type="InterPro" id="IPR036890">
    <property type="entry name" value="HATPase_C_sf"/>
</dbReference>
<evidence type="ECO:0000313" key="11">
    <source>
        <dbReference type="Proteomes" id="UP000252884"/>
    </source>
</evidence>
<keyword evidence="4" id="KW-0808">Transferase</keyword>
<feature type="domain" description="Histidine kinase" evidence="9">
    <location>
        <begin position="263"/>
        <end position="480"/>
    </location>
</feature>
<dbReference type="InterPro" id="IPR003661">
    <property type="entry name" value="HisK_dim/P_dom"/>
</dbReference>
<dbReference type="SUPFAM" id="SSF55874">
    <property type="entry name" value="ATPase domain of HSP90 chaperone/DNA topoisomerase II/histidine kinase"/>
    <property type="match status" value="1"/>
</dbReference>
<organism evidence="10 11">
    <name type="scientific">Pseudorhodoferax soli</name>
    <dbReference type="NCBI Taxonomy" id="545864"/>
    <lineage>
        <taxon>Bacteria</taxon>
        <taxon>Pseudomonadati</taxon>
        <taxon>Pseudomonadota</taxon>
        <taxon>Betaproteobacteria</taxon>
        <taxon>Burkholderiales</taxon>
        <taxon>Comamonadaceae</taxon>
    </lineage>
</organism>
<dbReference type="PANTHER" id="PTHR43065:SF46">
    <property type="entry name" value="C4-DICARBOXYLATE TRANSPORT SENSOR PROTEIN DCTB"/>
    <property type="match status" value="1"/>
</dbReference>
<evidence type="ECO:0000313" key="10">
    <source>
        <dbReference type="EMBL" id="RCW67520.1"/>
    </source>
</evidence>
<dbReference type="GO" id="GO:0005524">
    <property type="term" value="F:ATP binding"/>
    <property type="evidence" value="ECO:0007669"/>
    <property type="project" value="UniProtKB-KW"/>
</dbReference>
<evidence type="ECO:0000259" key="9">
    <source>
        <dbReference type="PROSITE" id="PS50109"/>
    </source>
</evidence>
<evidence type="ECO:0000256" key="1">
    <source>
        <dbReference type="ARBA" id="ARBA00000085"/>
    </source>
</evidence>
<name>A0A368XHP6_9BURK</name>
<comment type="catalytic activity">
    <reaction evidence="1">
        <text>ATP + protein L-histidine = ADP + protein N-phospho-L-histidine.</text>
        <dbReference type="EC" id="2.7.13.3"/>
    </reaction>
</comment>
<evidence type="ECO:0000256" key="7">
    <source>
        <dbReference type="ARBA" id="ARBA00022840"/>
    </source>
</evidence>
<proteinExistence type="predicted"/>
<evidence type="ECO:0000256" key="2">
    <source>
        <dbReference type="ARBA" id="ARBA00012438"/>
    </source>
</evidence>
<evidence type="ECO:0000256" key="4">
    <source>
        <dbReference type="ARBA" id="ARBA00022679"/>
    </source>
</evidence>
<keyword evidence="11" id="KW-1185">Reference proteome</keyword>